<keyword evidence="4 7" id="KW-0324">Glycolysis</keyword>
<dbReference type="PRINTS" id="PR00662">
    <property type="entry name" value="G6PISOMERASE"/>
</dbReference>
<dbReference type="InterPro" id="IPR035482">
    <property type="entry name" value="SIS_PGI_2"/>
</dbReference>
<dbReference type="RefSeq" id="WP_048875370.1">
    <property type="nucleotide sequence ID" value="NZ_CP011126.1"/>
</dbReference>
<evidence type="ECO:0000256" key="6">
    <source>
        <dbReference type="ARBA" id="ARBA00029321"/>
    </source>
</evidence>
<dbReference type="PROSITE" id="PS51463">
    <property type="entry name" value="P_GLUCOSE_ISOMERASE_3"/>
    <property type="match status" value="1"/>
</dbReference>
<name>A0ABN4HPY1_9COXI</name>
<dbReference type="GO" id="GO:0016853">
    <property type="term" value="F:isomerase activity"/>
    <property type="evidence" value="ECO:0007669"/>
    <property type="project" value="UniProtKB-KW"/>
</dbReference>
<evidence type="ECO:0000313" key="9">
    <source>
        <dbReference type="EMBL" id="AKQ33737.1"/>
    </source>
</evidence>
<comment type="pathway">
    <text evidence="7">Carbohydrate biosynthesis; gluconeogenesis.</text>
</comment>
<dbReference type="PROSITE" id="PS00174">
    <property type="entry name" value="P_GLUCOSE_ISOMERASE_2"/>
    <property type="match status" value="1"/>
</dbReference>
<dbReference type="Gene3D" id="3.40.50.10490">
    <property type="entry name" value="Glucose-6-phosphate isomerase like protein, domain 1"/>
    <property type="match status" value="2"/>
</dbReference>
<feature type="active site" description="Proton donor" evidence="7">
    <location>
        <position position="353"/>
    </location>
</feature>
<dbReference type="InterPro" id="IPR001672">
    <property type="entry name" value="G6P_Isomerase"/>
</dbReference>
<dbReference type="InterPro" id="IPR018189">
    <property type="entry name" value="Phosphoglucose_isomerase_CS"/>
</dbReference>
<proteinExistence type="inferred from homology"/>
<feature type="active site" evidence="7">
    <location>
        <position position="384"/>
    </location>
</feature>
<dbReference type="InterPro" id="IPR023096">
    <property type="entry name" value="G6P_Isomerase_C"/>
</dbReference>
<dbReference type="PANTHER" id="PTHR11469:SF1">
    <property type="entry name" value="GLUCOSE-6-PHOSPHATE ISOMERASE"/>
    <property type="match status" value="1"/>
</dbReference>
<evidence type="ECO:0000313" key="10">
    <source>
        <dbReference type="Proteomes" id="UP000063965"/>
    </source>
</evidence>
<keyword evidence="7" id="KW-0963">Cytoplasm</keyword>
<dbReference type="Proteomes" id="UP000063965">
    <property type="component" value="Chromosome"/>
</dbReference>
<comment type="catalytic activity">
    <reaction evidence="6 7 8">
        <text>alpha-D-glucose 6-phosphate = beta-D-fructose 6-phosphate</text>
        <dbReference type="Rhea" id="RHEA:11816"/>
        <dbReference type="ChEBI" id="CHEBI:57634"/>
        <dbReference type="ChEBI" id="CHEBI:58225"/>
        <dbReference type="EC" id="5.3.1.9"/>
    </reaction>
</comment>
<accession>A0ABN4HPY1</accession>
<evidence type="ECO:0000256" key="7">
    <source>
        <dbReference type="HAMAP-Rule" id="MF_00473"/>
    </source>
</evidence>
<organism evidence="9 10">
    <name type="scientific">Candidatus Coxiella mudrowiae</name>
    <dbReference type="NCBI Taxonomy" id="2054173"/>
    <lineage>
        <taxon>Bacteria</taxon>
        <taxon>Pseudomonadati</taxon>
        <taxon>Pseudomonadota</taxon>
        <taxon>Gammaproteobacteria</taxon>
        <taxon>Legionellales</taxon>
        <taxon>Coxiellaceae</taxon>
        <taxon>Coxiella</taxon>
    </lineage>
</organism>
<dbReference type="CDD" id="cd05016">
    <property type="entry name" value="SIS_PGI_2"/>
    <property type="match status" value="1"/>
</dbReference>
<dbReference type="HAMAP" id="MF_00473">
    <property type="entry name" value="G6P_isomerase"/>
    <property type="match status" value="1"/>
</dbReference>
<evidence type="ECO:0000256" key="1">
    <source>
        <dbReference type="ARBA" id="ARBA00004926"/>
    </source>
</evidence>
<dbReference type="NCBIfam" id="NF001211">
    <property type="entry name" value="PRK00179.1"/>
    <property type="match status" value="1"/>
</dbReference>
<dbReference type="PANTHER" id="PTHR11469">
    <property type="entry name" value="GLUCOSE-6-PHOSPHATE ISOMERASE"/>
    <property type="match status" value="1"/>
</dbReference>
<dbReference type="InterPro" id="IPR046348">
    <property type="entry name" value="SIS_dom_sf"/>
</dbReference>
<protein>
    <recommendedName>
        <fullName evidence="7">Glucose-6-phosphate isomerase</fullName>
        <shortName evidence="7">GPI</shortName>
        <ecNumber evidence="7">5.3.1.9</ecNumber>
    </recommendedName>
    <alternativeName>
        <fullName evidence="7">Phosphoglucose isomerase</fullName>
        <shortName evidence="7">PGI</shortName>
    </alternativeName>
    <alternativeName>
        <fullName evidence="7">Phosphohexose isomerase</fullName>
        <shortName evidence="7">PHI</shortName>
    </alternativeName>
</protein>
<evidence type="ECO:0000256" key="8">
    <source>
        <dbReference type="RuleBase" id="RU000612"/>
    </source>
</evidence>
<keyword evidence="3 7" id="KW-0312">Gluconeogenesis</keyword>
<dbReference type="InterPro" id="IPR035476">
    <property type="entry name" value="SIS_PGI_1"/>
</dbReference>
<dbReference type="Gene3D" id="1.10.1390.10">
    <property type="match status" value="1"/>
</dbReference>
<gene>
    <name evidence="7 9" type="primary">pgi</name>
    <name evidence="9" type="ORF">CleRT_10610</name>
</gene>
<feature type="active site" evidence="7">
    <location>
        <position position="511"/>
    </location>
</feature>
<evidence type="ECO:0000256" key="4">
    <source>
        <dbReference type="ARBA" id="ARBA00023152"/>
    </source>
</evidence>
<keyword evidence="10" id="KW-1185">Reference proteome</keyword>
<sequence length="552" mass="62856">MKRLTDMPEWQMLKLKFAKLAKTHMRDMFANDPHRGENLSLEAAGLYLDYSKNRIDEETLHLFGKLAEACDLRNQMESLFEGKLRKGSMQISVVHPALRNLDLFSINLEGRNFTAEVKASWEKLEKISERIREGDYKGFTGKPIIDIVNIGMGGSFLGQQMIYYALKHYTKSTLRCHFISNLDATNAEEVLQRLNPETTLFIITSKSLTTKETLENTSRAKRWLMQAAKEEKLIRPHFMAATSAPGKAYELNVPTENVFIMWPWVGGRFSVWSSAGLCVAMAIGWENFYKFLSGAHAMDKHFRNAEFLKNMPVLLALLSIWYINFFGNQTQAIISYSQRLYYLLNYLKQLHMESQGKSVQIDGSPVNYDTGPVVWGGVGTDSQHSFHQLFMQGTFRVPIDFIAVLKRNNEAGCQFSLLANCLGQSETLMRGYDKKTLITHLIAQGFNTQEAEKLASQREIRGNNPSNTIVMEKLTPYTLGSLLALYEHKVYVQSEIWNINAFDQWGVEQGKRLAEDILASFEGKIDSLSFDSSTTHLINYAMNKNKNTETVS</sequence>
<comment type="function">
    <text evidence="7">Catalyzes the reversible isomerization of glucose-6-phosphate to fructose-6-phosphate.</text>
</comment>
<dbReference type="EC" id="5.3.1.9" evidence="7"/>
<comment type="subcellular location">
    <subcellularLocation>
        <location evidence="7">Cytoplasm</location>
    </subcellularLocation>
</comment>
<dbReference type="SUPFAM" id="SSF53697">
    <property type="entry name" value="SIS domain"/>
    <property type="match status" value="1"/>
</dbReference>
<evidence type="ECO:0000256" key="2">
    <source>
        <dbReference type="ARBA" id="ARBA00006604"/>
    </source>
</evidence>
<evidence type="ECO:0000256" key="5">
    <source>
        <dbReference type="ARBA" id="ARBA00023235"/>
    </source>
</evidence>
<dbReference type="EMBL" id="CP011126">
    <property type="protein sequence ID" value="AKQ33737.1"/>
    <property type="molecule type" value="Genomic_DNA"/>
</dbReference>
<comment type="pathway">
    <text evidence="1 7 8">Carbohydrate degradation; glycolysis; D-glyceraldehyde 3-phosphate and glycerone phosphate from D-glucose: step 2/4.</text>
</comment>
<evidence type="ECO:0000256" key="3">
    <source>
        <dbReference type="ARBA" id="ARBA00022432"/>
    </source>
</evidence>
<dbReference type="CDD" id="cd05015">
    <property type="entry name" value="SIS_PGI_1"/>
    <property type="match status" value="1"/>
</dbReference>
<keyword evidence="5 7" id="KW-0413">Isomerase</keyword>
<comment type="similarity">
    <text evidence="2 7 8">Belongs to the GPI family.</text>
</comment>
<reference evidence="9 10" key="1">
    <citation type="journal article" date="2015" name="Genome Biol. Evol.">
        <title>Distinctive Genome Reduction Rates Revealed by Genomic Analyses of Two Coxiella-Like Endosymbionts in Ticks.</title>
        <authorList>
            <person name="Gottlieb Y."/>
            <person name="Lalzar I."/>
            <person name="Klasson L."/>
        </authorList>
    </citation>
    <scope>NUCLEOTIDE SEQUENCE [LARGE SCALE GENOMIC DNA]</scope>
    <source>
        <strain evidence="9 10">CRt</strain>
    </source>
</reference>
<dbReference type="Pfam" id="PF00342">
    <property type="entry name" value="PGI"/>
    <property type="match status" value="1"/>
</dbReference>